<proteinExistence type="predicted"/>
<comment type="caution">
    <text evidence="1">The sequence shown here is derived from an EMBL/GenBank/DDBJ whole genome shotgun (WGS) entry which is preliminary data.</text>
</comment>
<evidence type="ECO:0000313" key="2">
    <source>
        <dbReference type="Proteomes" id="UP000316360"/>
    </source>
</evidence>
<evidence type="ECO:0000313" key="1">
    <source>
        <dbReference type="EMBL" id="TET13148.1"/>
    </source>
</evidence>
<protein>
    <submittedName>
        <fullName evidence="1">Uncharacterized protein</fullName>
    </submittedName>
</protein>
<dbReference type="Proteomes" id="UP000316360">
    <property type="component" value="Unassembled WGS sequence"/>
</dbReference>
<gene>
    <name evidence="1" type="ORF">E3J84_00445</name>
</gene>
<sequence>MLQRTEEQEKLEKKLKKERLTTIKKIAIPLIHGMQNPTSIYRQCQENRLTSGYHKEISLR</sequence>
<organism evidence="1 2">
    <name type="scientific">Aerophobetes bacterium</name>
    <dbReference type="NCBI Taxonomy" id="2030807"/>
    <lineage>
        <taxon>Bacteria</taxon>
        <taxon>Candidatus Aerophobota</taxon>
    </lineage>
</organism>
<name>A0A523S4Z2_UNCAE</name>
<reference evidence="1 2" key="1">
    <citation type="submission" date="2019-03" db="EMBL/GenBank/DDBJ databases">
        <title>Metabolic potential of uncultured bacteria and archaea associated with petroleum seepage in deep-sea sediments.</title>
        <authorList>
            <person name="Dong X."/>
            <person name="Hubert C."/>
        </authorList>
    </citation>
    <scope>NUCLEOTIDE SEQUENCE [LARGE SCALE GENOMIC DNA]</scope>
    <source>
        <strain evidence="1">E44_bin7</strain>
    </source>
</reference>
<dbReference type="AlphaFoldDB" id="A0A523S4Z2"/>
<dbReference type="EMBL" id="SOKJ01000025">
    <property type="protein sequence ID" value="TET13148.1"/>
    <property type="molecule type" value="Genomic_DNA"/>
</dbReference>
<accession>A0A523S4Z2</accession>